<protein>
    <submittedName>
        <fullName evidence="1">Uncharacterized protein</fullName>
    </submittedName>
</protein>
<evidence type="ECO:0000313" key="2">
    <source>
        <dbReference type="Proteomes" id="UP000008553"/>
    </source>
</evidence>
<gene>
    <name evidence="1" type="ORF">PY04134</name>
</gene>
<comment type="caution">
    <text evidence="1">The sequence shown here is derived from an EMBL/GenBank/DDBJ whole genome shotgun (WGS) entry which is preliminary data.</text>
</comment>
<dbReference type="EMBL" id="AABL01001234">
    <property type="protein sequence ID" value="EAA15952.1"/>
    <property type="molecule type" value="Genomic_DNA"/>
</dbReference>
<sequence>MGVQIKNKLIIY</sequence>
<dbReference type="PaxDb" id="73239-Q7RH59"/>
<dbReference type="InParanoid" id="Q7RH59"/>
<keyword evidence="2" id="KW-1185">Reference proteome</keyword>
<organism evidence="1 2">
    <name type="scientific">Plasmodium yoelii yoelii</name>
    <dbReference type="NCBI Taxonomy" id="73239"/>
    <lineage>
        <taxon>Eukaryota</taxon>
        <taxon>Sar</taxon>
        <taxon>Alveolata</taxon>
        <taxon>Apicomplexa</taxon>
        <taxon>Aconoidasida</taxon>
        <taxon>Haemosporida</taxon>
        <taxon>Plasmodiidae</taxon>
        <taxon>Plasmodium</taxon>
        <taxon>Plasmodium (Vinckeia)</taxon>
    </lineage>
</organism>
<proteinExistence type="predicted"/>
<dbReference type="Proteomes" id="UP000008553">
    <property type="component" value="Unassembled WGS sequence"/>
</dbReference>
<reference evidence="1 2" key="1">
    <citation type="journal article" date="2002" name="Nature">
        <title>Genome sequence and comparative analysis of the model rodent malaria parasite Plasmodium yoelii yoelii.</title>
        <authorList>
            <person name="Carlton J.M."/>
            <person name="Angiuoli S.V."/>
            <person name="Suh B.B."/>
            <person name="Kooij T.W."/>
            <person name="Pertea M."/>
            <person name="Silva J.C."/>
            <person name="Ermolaeva M.D."/>
            <person name="Allen J.E."/>
            <person name="Selengut J.D."/>
            <person name="Koo H.L."/>
            <person name="Peterson J.D."/>
            <person name="Pop M."/>
            <person name="Kosack D.S."/>
            <person name="Shumway M.F."/>
            <person name="Bidwell S.L."/>
            <person name="Shallom S.J."/>
            <person name="van Aken S.E."/>
            <person name="Riedmuller S.B."/>
            <person name="Feldblyum T.V."/>
            <person name="Cho J.K."/>
            <person name="Quackenbush J."/>
            <person name="Sedegah M."/>
            <person name="Shoaibi A."/>
            <person name="Cummings L.M."/>
            <person name="Florens L."/>
            <person name="Yates J.R."/>
            <person name="Raine J.D."/>
            <person name="Sinden R.E."/>
            <person name="Harris M.A."/>
            <person name="Cunningham D.A."/>
            <person name="Preiser P.R."/>
            <person name="Bergman L.W."/>
            <person name="Vaidya A.B."/>
            <person name="van Lin L.H."/>
            <person name="Janse C.J."/>
            <person name="Waters A.P."/>
            <person name="Smith H.O."/>
            <person name="White O.R."/>
            <person name="Salzberg S.L."/>
            <person name="Venter J.C."/>
            <person name="Fraser C.M."/>
            <person name="Hoffman S.L."/>
            <person name="Gardner M.J."/>
            <person name="Carucci D.J."/>
        </authorList>
    </citation>
    <scope>NUCLEOTIDE SEQUENCE [LARGE SCALE GENOMIC DNA]</scope>
    <source>
        <strain evidence="1 2">17XNL</strain>
    </source>
</reference>
<evidence type="ECO:0000313" key="1">
    <source>
        <dbReference type="EMBL" id="EAA15952.1"/>
    </source>
</evidence>
<accession>Q7RH59</accession>
<name>Q7RH59_PLAYO</name>